<evidence type="ECO:0000313" key="2">
    <source>
        <dbReference type="Proteomes" id="UP000242222"/>
    </source>
</evidence>
<name>A0A1I4Z902_9GAMM</name>
<dbReference type="STRING" id="1367852.SAMN05216516_10843"/>
<dbReference type="AlphaFoldDB" id="A0A1I4Z902"/>
<evidence type="ECO:0000313" key="1">
    <source>
        <dbReference type="EMBL" id="SFN46667.1"/>
    </source>
</evidence>
<dbReference type="Proteomes" id="UP000242222">
    <property type="component" value="Unassembled WGS sequence"/>
</dbReference>
<keyword evidence="2" id="KW-1185">Reference proteome</keyword>
<reference evidence="2" key="1">
    <citation type="submission" date="2016-10" db="EMBL/GenBank/DDBJ databases">
        <authorList>
            <person name="Varghese N."/>
            <person name="Submissions S."/>
        </authorList>
    </citation>
    <scope>NUCLEOTIDE SEQUENCE [LARGE SCALE GENOMIC DNA]</scope>
    <source>
        <strain evidence="2">N6PO6</strain>
    </source>
</reference>
<sequence>MTMSNITLMIDGQLLTVESESDLTGVPMPLIVTVSKVGRPDDTPVDPAVVFLPYLNWNFALHAPVYRRKTKPGPCYCRRFT</sequence>
<proteinExistence type="predicted"/>
<protein>
    <submittedName>
        <fullName evidence="1">Uncharacterized protein</fullName>
    </submittedName>
</protein>
<gene>
    <name evidence="1" type="ORF">SAMN05216516_10843</name>
</gene>
<organism evidence="1 2">
    <name type="scientific">Izhakiella capsodis</name>
    <dbReference type="NCBI Taxonomy" id="1367852"/>
    <lineage>
        <taxon>Bacteria</taxon>
        <taxon>Pseudomonadati</taxon>
        <taxon>Pseudomonadota</taxon>
        <taxon>Gammaproteobacteria</taxon>
        <taxon>Enterobacterales</taxon>
        <taxon>Erwiniaceae</taxon>
        <taxon>Izhakiella</taxon>
    </lineage>
</organism>
<accession>A0A1I4Z902</accession>
<dbReference type="EMBL" id="FOVC01000008">
    <property type="protein sequence ID" value="SFN46667.1"/>
    <property type="molecule type" value="Genomic_DNA"/>
</dbReference>